<comment type="similarity">
    <text evidence="1">Belongs to the arylamine N-acetyltransferase family.</text>
</comment>
<reference evidence="2 3" key="1">
    <citation type="submission" date="2020-12" db="EMBL/GenBank/DDBJ databases">
        <title>Comparative genome analysis of fungal antagonists Marinomonas ostreistagni 398 and M. spartinae 468.</title>
        <authorList>
            <person name="Fields J.L."/>
            <person name="Mavrodi O.V."/>
            <person name="Biber P.D."/>
            <person name="Indest K.J."/>
            <person name="Mavrodi D.V."/>
        </authorList>
    </citation>
    <scope>NUCLEOTIDE SEQUENCE [LARGE SCALE GENOMIC DNA]</scope>
    <source>
        <strain evidence="2 3">USM7</strain>
    </source>
</reference>
<comment type="caution">
    <text evidence="2">The sequence shown here is derived from an EMBL/GenBank/DDBJ whole genome shotgun (WGS) entry which is preliminary data.</text>
</comment>
<accession>A0ABS0ZF69</accession>
<dbReference type="Gene3D" id="2.40.128.150">
    <property type="entry name" value="Cysteine proteinases"/>
    <property type="match status" value="1"/>
</dbReference>
<evidence type="ECO:0000313" key="2">
    <source>
        <dbReference type="EMBL" id="MBJ7552319.1"/>
    </source>
</evidence>
<dbReference type="EMBL" id="JAEMUH010000018">
    <property type="protein sequence ID" value="MBJ7552319.1"/>
    <property type="molecule type" value="Genomic_DNA"/>
</dbReference>
<evidence type="ECO:0000256" key="1">
    <source>
        <dbReference type="ARBA" id="ARBA00006547"/>
    </source>
</evidence>
<dbReference type="SUPFAM" id="SSF54001">
    <property type="entry name" value="Cysteine proteinases"/>
    <property type="match status" value="1"/>
</dbReference>
<evidence type="ECO:0000313" key="3">
    <source>
        <dbReference type="Proteomes" id="UP000598488"/>
    </source>
</evidence>
<dbReference type="Pfam" id="PF00797">
    <property type="entry name" value="Acetyltransf_2"/>
    <property type="match status" value="1"/>
</dbReference>
<dbReference type="InterPro" id="IPR001447">
    <property type="entry name" value="Arylamine_N-AcTrfase"/>
</dbReference>
<dbReference type="PANTHER" id="PTHR11786:SF0">
    <property type="entry name" value="ARYLAMINE N-ACETYLTRANSFERASE 4-RELATED"/>
    <property type="match status" value="1"/>
</dbReference>
<gene>
    <name evidence="2" type="ORF">JHD44_16640</name>
</gene>
<name>A0ABS0ZF69_9GAMM</name>
<proteinExistence type="inferred from homology"/>
<dbReference type="PANTHER" id="PTHR11786">
    <property type="entry name" value="N-HYDROXYARYLAMINE O-ACETYLTRANSFERASE"/>
    <property type="match status" value="1"/>
</dbReference>
<dbReference type="RefSeq" id="WP_199463893.1">
    <property type="nucleotide sequence ID" value="NZ_JAEMUH010000018.1"/>
</dbReference>
<dbReference type="Gene3D" id="3.30.2140.10">
    <property type="entry name" value="Arylamine N-acetyltransferase"/>
    <property type="match status" value="1"/>
</dbReference>
<protein>
    <submittedName>
        <fullName evidence="2">Arylamine N-acetyltransferase</fullName>
    </submittedName>
</protein>
<keyword evidence="3" id="KW-1185">Reference proteome</keyword>
<organism evidence="2 3">
    <name type="scientific">Marinomonas ostreistagni</name>
    <dbReference type="NCBI Taxonomy" id="359209"/>
    <lineage>
        <taxon>Bacteria</taxon>
        <taxon>Pseudomonadati</taxon>
        <taxon>Pseudomonadota</taxon>
        <taxon>Gammaproteobacteria</taxon>
        <taxon>Oceanospirillales</taxon>
        <taxon>Oceanospirillaceae</taxon>
        <taxon>Marinomonas</taxon>
    </lineage>
</organism>
<dbReference type="Proteomes" id="UP000598488">
    <property type="component" value="Unassembled WGS sequence"/>
</dbReference>
<sequence length="272" mass="31151">MIFNQYLEALELSAPREPSLAFLNAFTIQHIERFTFNNLAVVLCQDIPLDLPVLFNKVVLRGAGGYCFEHNKLAYEALSHWGYNVRLLLARVINNNERPVPRTHRITLVELNQQRYLIDVGFGAACPTSPINLDNPLPQQAGFEHYQIQKNDRGEYELWQCHEDGPFLLYRFDLAQYSDADCELGHFYSHKHPNAVFNNNLVVSKKTSTNAISIANQRLKYSSASGTNIEFIESSKALFEALTNLFQLTVEQAVCEYLFEHFIVPKIDHSKI</sequence>
<dbReference type="InterPro" id="IPR038765">
    <property type="entry name" value="Papain-like_cys_pep_sf"/>
</dbReference>